<proteinExistence type="predicted"/>
<keyword evidence="3" id="KW-1185">Reference proteome</keyword>
<sequence length="63" mass="7474">MFLIHHKSLKIKSRPEPPPPPPPPQFSIFIWQVLDRKLRRVADPPTKPLFSFRRTLFSSSPRR</sequence>
<dbReference type="AlphaFoldDB" id="A0AAV6LAY2"/>
<evidence type="ECO:0000313" key="2">
    <source>
        <dbReference type="EMBL" id="KAG5561784.1"/>
    </source>
</evidence>
<feature type="compositionally biased region" description="Basic residues" evidence="1">
    <location>
        <begin position="1"/>
        <end position="12"/>
    </location>
</feature>
<comment type="caution">
    <text evidence="2">The sequence shown here is derived from an EMBL/GenBank/DDBJ whole genome shotgun (WGS) entry which is preliminary data.</text>
</comment>
<protein>
    <submittedName>
        <fullName evidence="2">Uncharacterized protein</fullName>
    </submittedName>
</protein>
<organism evidence="2 3">
    <name type="scientific">Rhododendron griersonianum</name>
    <dbReference type="NCBI Taxonomy" id="479676"/>
    <lineage>
        <taxon>Eukaryota</taxon>
        <taxon>Viridiplantae</taxon>
        <taxon>Streptophyta</taxon>
        <taxon>Embryophyta</taxon>
        <taxon>Tracheophyta</taxon>
        <taxon>Spermatophyta</taxon>
        <taxon>Magnoliopsida</taxon>
        <taxon>eudicotyledons</taxon>
        <taxon>Gunneridae</taxon>
        <taxon>Pentapetalae</taxon>
        <taxon>asterids</taxon>
        <taxon>Ericales</taxon>
        <taxon>Ericaceae</taxon>
        <taxon>Ericoideae</taxon>
        <taxon>Rhodoreae</taxon>
        <taxon>Rhododendron</taxon>
    </lineage>
</organism>
<reference evidence="2" key="1">
    <citation type="submission" date="2020-08" db="EMBL/GenBank/DDBJ databases">
        <title>Plant Genome Project.</title>
        <authorList>
            <person name="Zhang R.-G."/>
        </authorList>
    </citation>
    <scope>NUCLEOTIDE SEQUENCE</scope>
    <source>
        <strain evidence="2">WSP0</strain>
        <tissue evidence="2">Leaf</tissue>
    </source>
</reference>
<accession>A0AAV6LAY2</accession>
<feature type="region of interest" description="Disordered" evidence="1">
    <location>
        <begin position="1"/>
        <end position="24"/>
    </location>
</feature>
<evidence type="ECO:0000256" key="1">
    <source>
        <dbReference type="SAM" id="MobiDB-lite"/>
    </source>
</evidence>
<evidence type="ECO:0000313" key="3">
    <source>
        <dbReference type="Proteomes" id="UP000823749"/>
    </source>
</evidence>
<dbReference type="EMBL" id="JACTNZ010000002">
    <property type="protein sequence ID" value="KAG5561784.1"/>
    <property type="molecule type" value="Genomic_DNA"/>
</dbReference>
<gene>
    <name evidence="2" type="ORF">RHGRI_004730</name>
</gene>
<dbReference type="Proteomes" id="UP000823749">
    <property type="component" value="Chromosome 2"/>
</dbReference>
<name>A0AAV6LAY2_9ERIC</name>